<feature type="compositionally biased region" description="Basic and acidic residues" evidence="4">
    <location>
        <begin position="427"/>
        <end position="441"/>
    </location>
</feature>
<dbReference type="STRING" id="76193.A0A194RJ26"/>
<dbReference type="GO" id="GO:0003677">
    <property type="term" value="F:DNA binding"/>
    <property type="evidence" value="ECO:0007669"/>
    <property type="project" value="UniProtKB-KW"/>
</dbReference>
<feature type="region of interest" description="Disordered" evidence="4">
    <location>
        <begin position="421"/>
        <end position="477"/>
    </location>
</feature>
<dbReference type="KEGG" id="pmac:106707809"/>
<dbReference type="AlphaFoldDB" id="A0A194RJ26"/>
<organism evidence="6 7">
    <name type="scientific">Papilio machaon</name>
    <name type="common">Old World swallowtail butterfly</name>
    <dbReference type="NCBI Taxonomy" id="76193"/>
    <lineage>
        <taxon>Eukaryota</taxon>
        <taxon>Metazoa</taxon>
        <taxon>Ecdysozoa</taxon>
        <taxon>Arthropoda</taxon>
        <taxon>Hexapoda</taxon>
        <taxon>Insecta</taxon>
        <taxon>Pterygota</taxon>
        <taxon>Neoptera</taxon>
        <taxon>Endopterygota</taxon>
        <taxon>Lepidoptera</taxon>
        <taxon>Glossata</taxon>
        <taxon>Ditrysia</taxon>
        <taxon>Papilionoidea</taxon>
        <taxon>Papilionidae</taxon>
        <taxon>Papilioninae</taxon>
        <taxon>Papilio</taxon>
    </lineage>
</organism>
<feature type="compositionally biased region" description="Low complexity" evidence="4">
    <location>
        <begin position="453"/>
        <end position="462"/>
    </location>
</feature>
<dbReference type="InterPro" id="IPR012890">
    <property type="entry name" value="GCFC2-like"/>
</dbReference>
<feature type="region of interest" description="Disordered" evidence="4">
    <location>
        <begin position="1"/>
        <end position="43"/>
    </location>
</feature>
<evidence type="ECO:0000313" key="7">
    <source>
        <dbReference type="Proteomes" id="UP000053240"/>
    </source>
</evidence>
<evidence type="ECO:0000313" key="6">
    <source>
        <dbReference type="EMBL" id="KPJ17828.1"/>
    </source>
</evidence>
<feature type="region of interest" description="Disordered" evidence="4">
    <location>
        <begin position="225"/>
        <end position="248"/>
    </location>
</feature>
<keyword evidence="6" id="KW-0238">DNA-binding</keyword>
<evidence type="ECO:0000259" key="5">
    <source>
        <dbReference type="Pfam" id="PF07842"/>
    </source>
</evidence>
<evidence type="ECO:0000256" key="1">
    <source>
        <dbReference type="ARBA" id="ARBA00004123"/>
    </source>
</evidence>
<dbReference type="Proteomes" id="UP000053240">
    <property type="component" value="Unassembled WGS sequence"/>
</dbReference>
<dbReference type="PANTHER" id="PTHR12214">
    <property type="entry name" value="GC-RICH SEQUENCE DNA-BINDING FACTOR"/>
    <property type="match status" value="1"/>
</dbReference>
<sequence>MSLFRKPKKIQRRVFCADDDDDGDPEPPPPPIISQKKENKPVKNTTLLSFADEEDDGEVFKVKKSSQSKKLAKRREKEKRRVPDGDNNKYDNNSPEGTMDNEDMDEKPKVKKKVSLEGLILSGREALAADGAGDLSDDEMEADEDSRGFHRYRAESVRAALAQPGHIPDAALIHAARKTRQQARELGDFVPIRSEAVPGPRLIRDDGSGDDDDEDGRIEVCGLVLPSDKPKRGTAAASEEELDSEDEEWEKQQIQKAMPANIDITGDGNTDLNPFAVPPPAPQVSDTSYLRSLLTADNTTPTTPQQLLEALTSRLEELQKERSVRACKREEVNTRLLLAARMRESRAARRNHLDAAYRRAQAARGYITDLVECLDEKMPQLEALEARALMLHRRRCEFLVERRRADVRDQAQDVLALAARPGVAKPVDSEEKTRRAAEREGRRRVRRLRREATAAAAGAGAPAHRDGDSSDDDLPPTEQQHFAQEAEAIRQMSSQVFADALPAWRSVRGVCARVSRWRRSQPALYNDAYVADCLPKLLAPYIRHELILWNPLADEDNEDYEKMDWYKCLMMYGVRAERLSSDSELSEEEETSPGAGLSEAALRDDPDLLLVPTLINKVVLPKVTELVEQAWDPMCVRACVRLRRVLERACALPGGAALRRLATVARARLAAALHADVFLPALPPHVLEGAGGAFWRRCVGAGVRLMRAALALSAPPPTLNADTLVLSLIETLCCAAGAAPGVQAAAAGAALADTLPRTGTLRTRALHRLARLAQLALTRLQTDNPMHLKALEQARNILSEARAAE</sequence>
<dbReference type="InParanoid" id="A0A194RJ26"/>
<dbReference type="InterPro" id="IPR022783">
    <property type="entry name" value="GCFC_dom"/>
</dbReference>
<dbReference type="GO" id="GO:0000398">
    <property type="term" value="P:mRNA splicing, via spliceosome"/>
    <property type="evidence" value="ECO:0007669"/>
    <property type="project" value="InterPro"/>
</dbReference>
<feature type="compositionally biased region" description="Basic residues" evidence="4">
    <location>
        <begin position="1"/>
        <end position="12"/>
    </location>
</feature>
<feature type="region of interest" description="Disordered" evidence="4">
    <location>
        <begin position="197"/>
        <end position="216"/>
    </location>
</feature>
<feature type="compositionally biased region" description="Acidic residues" evidence="4">
    <location>
        <begin position="238"/>
        <end position="248"/>
    </location>
</feature>
<accession>A0A194RJ26</accession>
<protein>
    <submittedName>
        <fullName evidence="6">GC-rich sequence DNA-binding factor 1</fullName>
    </submittedName>
</protein>
<comment type="similarity">
    <text evidence="2">Belongs to the GCF family.</text>
</comment>
<feature type="compositionally biased region" description="Basic residues" evidence="4">
    <location>
        <begin position="62"/>
        <end position="78"/>
    </location>
</feature>
<gene>
    <name evidence="6" type="ORF">RR48_06634</name>
</gene>
<dbReference type="PANTHER" id="PTHR12214:SF0">
    <property type="entry name" value="LD29489P"/>
    <property type="match status" value="1"/>
</dbReference>
<reference evidence="6 7" key="1">
    <citation type="journal article" date="2015" name="Nat. Commun.">
        <title>Outbred genome sequencing and CRISPR/Cas9 gene editing in butterflies.</title>
        <authorList>
            <person name="Li X."/>
            <person name="Fan D."/>
            <person name="Zhang W."/>
            <person name="Liu G."/>
            <person name="Zhang L."/>
            <person name="Zhao L."/>
            <person name="Fang X."/>
            <person name="Chen L."/>
            <person name="Dong Y."/>
            <person name="Chen Y."/>
            <person name="Ding Y."/>
            <person name="Zhao R."/>
            <person name="Feng M."/>
            <person name="Zhu Y."/>
            <person name="Feng Y."/>
            <person name="Jiang X."/>
            <person name="Zhu D."/>
            <person name="Xiang H."/>
            <person name="Feng X."/>
            <person name="Li S."/>
            <person name="Wang J."/>
            <person name="Zhang G."/>
            <person name="Kronforst M.R."/>
            <person name="Wang W."/>
        </authorList>
    </citation>
    <scope>NUCLEOTIDE SEQUENCE [LARGE SCALE GENOMIC DNA]</scope>
    <source>
        <strain evidence="6">Ya'a_city_454_Pm</strain>
        <tissue evidence="6">Whole body</tissue>
    </source>
</reference>
<name>A0A194RJ26_PAPMA</name>
<evidence type="ECO:0000256" key="3">
    <source>
        <dbReference type="ARBA" id="ARBA00023242"/>
    </source>
</evidence>
<dbReference type="GO" id="GO:0005634">
    <property type="term" value="C:nucleus"/>
    <property type="evidence" value="ECO:0007669"/>
    <property type="project" value="UniProtKB-SubCell"/>
</dbReference>
<dbReference type="EMBL" id="KQ460106">
    <property type="protein sequence ID" value="KPJ17828.1"/>
    <property type="molecule type" value="Genomic_DNA"/>
</dbReference>
<comment type="subcellular location">
    <subcellularLocation>
        <location evidence="1">Nucleus</location>
    </subcellularLocation>
</comment>
<proteinExistence type="inferred from homology"/>
<keyword evidence="7" id="KW-1185">Reference proteome</keyword>
<dbReference type="OrthoDB" id="429427at2759"/>
<evidence type="ECO:0000256" key="2">
    <source>
        <dbReference type="ARBA" id="ARBA00010801"/>
    </source>
</evidence>
<dbReference type="Pfam" id="PF07842">
    <property type="entry name" value="GCFC"/>
    <property type="match status" value="1"/>
</dbReference>
<keyword evidence="3" id="KW-0539">Nucleus</keyword>
<dbReference type="FunCoup" id="A0A194RJ26">
    <property type="interactions" value="1864"/>
</dbReference>
<feature type="domain" description="GCF C-terminal" evidence="5">
    <location>
        <begin position="510"/>
        <end position="675"/>
    </location>
</feature>
<feature type="region of interest" description="Disordered" evidence="4">
    <location>
        <begin position="60"/>
        <end position="110"/>
    </location>
</feature>
<evidence type="ECO:0000256" key="4">
    <source>
        <dbReference type="SAM" id="MobiDB-lite"/>
    </source>
</evidence>
<feature type="compositionally biased region" description="Basic and acidic residues" evidence="4">
    <location>
        <begin position="79"/>
        <end position="89"/>
    </location>
</feature>